<reference evidence="2" key="1">
    <citation type="journal article" date="2023" name="G3 (Bethesda)">
        <title>Genome assembly and association tests identify interacting loci associated with vigor, precocity, and sex in interspecific pistachio rootstocks.</title>
        <authorList>
            <person name="Palmer W."/>
            <person name="Jacygrad E."/>
            <person name="Sagayaradj S."/>
            <person name="Cavanaugh K."/>
            <person name="Han R."/>
            <person name="Bertier L."/>
            <person name="Beede B."/>
            <person name="Kafkas S."/>
            <person name="Golino D."/>
            <person name="Preece J."/>
            <person name="Michelmore R."/>
        </authorList>
    </citation>
    <scope>NUCLEOTIDE SEQUENCE [LARGE SCALE GENOMIC DNA]</scope>
</reference>
<gene>
    <name evidence="1" type="ORF">Patl1_34555</name>
</gene>
<dbReference type="EMBL" id="CM047910">
    <property type="protein sequence ID" value="KAJ0075482.1"/>
    <property type="molecule type" value="Genomic_DNA"/>
</dbReference>
<evidence type="ECO:0000313" key="1">
    <source>
        <dbReference type="EMBL" id="KAJ0075482.1"/>
    </source>
</evidence>
<sequence length="147" mass="15949">MAMTMIAPPALTHMATSATASGGAPKLRHTSTAATHRRLNSTKKHMGSTKFLVNFTNHSPVSSLQRPFTVLASNNSQPQDQDSSSQEDVNYLWKIGVGSFVGAAVIKYGSILFPDITRPNIIQALIMVSTPCIIAVWILIKQSRVEQ</sequence>
<keyword evidence="2" id="KW-1185">Reference proteome</keyword>
<accession>A0ACC0ZTV3</accession>
<evidence type="ECO:0000313" key="2">
    <source>
        <dbReference type="Proteomes" id="UP001164250"/>
    </source>
</evidence>
<dbReference type="Proteomes" id="UP001164250">
    <property type="component" value="Chromosome 15"/>
</dbReference>
<comment type="caution">
    <text evidence="1">The sequence shown here is derived from an EMBL/GenBank/DDBJ whole genome shotgun (WGS) entry which is preliminary data.</text>
</comment>
<proteinExistence type="predicted"/>
<protein>
    <submittedName>
        <fullName evidence="1">Uncharacterized protein</fullName>
    </submittedName>
</protein>
<organism evidence="1 2">
    <name type="scientific">Pistacia atlantica</name>
    <dbReference type="NCBI Taxonomy" id="434234"/>
    <lineage>
        <taxon>Eukaryota</taxon>
        <taxon>Viridiplantae</taxon>
        <taxon>Streptophyta</taxon>
        <taxon>Embryophyta</taxon>
        <taxon>Tracheophyta</taxon>
        <taxon>Spermatophyta</taxon>
        <taxon>Magnoliopsida</taxon>
        <taxon>eudicotyledons</taxon>
        <taxon>Gunneridae</taxon>
        <taxon>Pentapetalae</taxon>
        <taxon>rosids</taxon>
        <taxon>malvids</taxon>
        <taxon>Sapindales</taxon>
        <taxon>Anacardiaceae</taxon>
        <taxon>Pistacia</taxon>
    </lineage>
</organism>
<name>A0ACC0ZTV3_9ROSI</name>